<reference evidence="5" key="1">
    <citation type="journal article" date="2014" name="Front. Microbiol.">
        <title>High frequency of phylogenetically diverse reductive dehalogenase-homologous genes in deep subseafloor sedimentary metagenomes.</title>
        <authorList>
            <person name="Kawai M."/>
            <person name="Futagami T."/>
            <person name="Toyoda A."/>
            <person name="Takaki Y."/>
            <person name="Nishi S."/>
            <person name="Hori S."/>
            <person name="Arai W."/>
            <person name="Tsubouchi T."/>
            <person name="Morono Y."/>
            <person name="Uchiyama I."/>
            <person name="Ito T."/>
            <person name="Fujiyama A."/>
            <person name="Inagaki F."/>
            <person name="Takami H."/>
        </authorList>
    </citation>
    <scope>NUCLEOTIDE SEQUENCE</scope>
    <source>
        <strain evidence="5">Expedition CK06-06</strain>
    </source>
</reference>
<evidence type="ECO:0000256" key="1">
    <source>
        <dbReference type="ARBA" id="ARBA00022490"/>
    </source>
</evidence>
<keyword evidence="3" id="KW-0808">Transferase</keyword>
<dbReference type="EMBL" id="BARU01000548">
    <property type="protein sequence ID" value="GAH22040.1"/>
    <property type="molecule type" value="Genomic_DNA"/>
</dbReference>
<keyword evidence="1" id="KW-0963">Cytoplasm</keyword>
<evidence type="ECO:0000256" key="4">
    <source>
        <dbReference type="ARBA" id="ARBA00022691"/>
    </source>
</evidence>
<dbReference type="InterPro" id="IPR029026">
    <property type="entry name" value="tRNA_m1G_MTases_N"/>
</dbReference>
<accession>X1ENZ9</accession>
<dbReference type="SUPFAM" id="SSF75217">
    <property type="entry name" value="alpha/beta knot"/>
    <property type="match status" value="1"/>
</dbReference>
<keyword evidence="4" id="KW-0949">S-adenosyl-L-methionine</keyword>
<dbReference type="PANTHER" id="PTHR40703">
    <property type="entry name" value="TRNA (PSEUDOURIDINE(54)-N(1))-METHYLTRANSFERASE"/>
    <property type="match status" value="1"/>
</dbReference>
<dbReference type="Gene3D" id="3.40.1280.10">
    <property type="match status" value="1"/>
</dbReference>
<dbReference type="InterPro" id="IPR029028">
    <property type="entry name" value="Alpha/beta_knot_MTases"/>
</dbReference>
<dbReference type="AlphaFoldDB" id="X1ENZ9"/>
<protein>
    <recommendedName>
        <fullName evidence="6">tRNA (guanine-N(1)-)-methyltransferase C-terminal domain-containing protein</fullName>
    </recommendedName>
</protein>
<sequence>MNFFFLIPSSTIRTSTPKKIKSVIGGQERVDVFSRIMLNLCRWKDRCDAKLVVVLYLSHPEENLTFTIPLDSISSPIENELEATEFMIHLLNSPDELGIAIEKQDFSTLLSNLASDCNFFYLTSSGEDISQLDEDSMKSKNLCFILGSQMDLTHTQEKNLSKFNPTLISVGDREYLASHVVSIINHYLFTKFK</sequence>
<name>X1ENZ9_9ZZZZ</name>
<gene>
    <name evidence="5" type="ORF">S03H2_01782</name>
</gene>
<dbReference type="PANTHER" id="PTHR40703:SF1">
    <property type="entry name" value="TRNA (PSEUDOURIDINE(54)-N(1))-METHYLTRANSFERASE"/>
    <property type="match status" value="1"/>
</dbReference>
<dbReference type="GO" id="GO:0008175">
    <property type="term" value="F:tRNA methyltransferase activity"/>
    <property type="evidence" value="ECO:0007669"/>
    <property type="project" value="InterPro"/>
</dbReference>
<organism evidence="5">
    <name type="scientific">marine sediment metagenome</name>
    <dbReference type="NCBI Taxonomy" id="412755"/>
    <lineage>
        <taxon>unclassified sequences</taxon>
        <taxon>metagenomes</taxon>
        <taxon>ecological metagenomes</taxon>
    </lineage>
</organism>
<evidence type="ECO:0000256" key="2">
    <source>
        <dbReference type="ARBA" id="ARBA00022603"/>
    </source>
</evidence>
<evidence type="ECO:0008006" key="6">
    <source>
        <dbReference type="Google" id="ProtNLM"/>
    </source>
</evidence>
<comment type="caution">
    <text evidence="5">The sequence shown here is derived from an EMBL/GenBank/DDBJ whole genome shotgun (WGS) entry which is preliminary data.</text>
</comment>
<proteinExistence type="predicted"/>
<dbReference type="GO" id="GO:0008757">
    <property type="term" value="F:S-adenosylmethionine-dependent methyltransferase activity"/>
    <property type="evidence" value="ECO:0007669"/>
    <property type="project" value="TreeGrafter"/>
</dbReference>
<dbReference type="GO" id="GO:0030488">
    <property type="term" value="P:tRNA methylation"/>
    <property type="evidence" value="ECO:0007669"/>
    <property type="project" value="TreeGrafter"/>
</dbReference>
<evidence type="ECO:0000256" key="3">
    <source>
        <dbReference type="ARBA" id="ARBA00022679"/>
    </source>
</evidence>
<keyword evidence="2" id="KW-0489">Methyltransferase</keyword>
<dbReference type="InterPro" id="IPR007158">
    <property type="entry name" value="TrmY"/>
</dbReference>
<evidence type="ECO:0000313" key="5">
    <source>
        <dbReference type="EMBL" id="GAH22040.1"/>
    </source>
</evidence>
<dbReference type="Pfam" id="PF04013">
    <property type="entry name" value="Methyltrn_RNA_2"/>
    <property type="match status" value="1"/>
</dbReference>